<dbReference type="EMBL" id="FRDA01000016">
    <property type="protein sequence ID" value="SHN23948.1"/>
    <property type="molecule type" value="Genomic_DNA"/>
</dbReference>
<feature type="topological domain" description="Periplasmic" evidence="14">
    <location>
        <begin position="27"/>
        <end position="44"/>
    </location>
</feature>
<evidence type="ECO:0000313" key="16">
    <source>
        <dbReference type="EMBL" id="SHN23948.1"/>
    </source>
</evidence>
<keyword evidence="12 14" id="KW-0143">Chaperone</keyword>
<dbReference type="PANTHER" id="PTHR36570">
    <property type="entry name" value="DISULFIDE BOND FORMATION PROTEIN B"/>
    <property type="match status" value="1"/>
</dbReference>
<dbReference type="GO" id="GO:0015035">
    <property type="term" value="F:protein-disulfide reductase activity"/>
    <property type="evidence" value="ECO:0007669"/>
    <property type="project" value="UniProtKB-UniRule"/>
</dbReference>
<evidence type="ECO:0000256" key="10">
    <source>
        <dbReference type="ARBA" id="ARBA00023136"/>
    </source>
</evidence>
<keyword evidence="11 14" id="KW-1015">Disulfide bond</keyword>
<dbReference type="InterPro" id="IPR022920">
    <property type="entry name" value="Disulphide_bond_form_DsbB"/>
</dbReference>
<sequence>MHLARTRSLFFLAFLTCALIIAAVLYLQHSVGLEPCPLCLFQRASMVSCGVLTLAAACHSPRADGWRRYCVGLLVVALTGVAIAGIQVWLQTASAEELTPVIATLQQGLDSIAPGRWGEGLRDGAAFCAQITWSLFGISLPEWSLLAFVALALLALYPLLSELSRWISAESRADD</sequence>
<keyword evidence="5" id="KW-0997">Cell inner membrane</keyword>
<evidence type="ECO:0000256" key="1">
    <source>
        <dbReference type="ARBA" id="ARBA00004429"/>
    </source>
</evidence>
<evidence type="ECO:0000256" key="2">
    <source>
        <dbReference type="ARBA" id="ARBA00008823"/>
    </source>
</evidence>
<organism evidence="16 17">
    <name type="scientific">Pseudomonas asturiensis</name>
    <dbReference type="NCBI Taxonomy" id="1190415"/>
    <lineage>
        <taxon>Bacteria</taxon>
        <taxon>Pseudomonadati</taxon>
        <taxon>Pseudomonadota</taxon>
        <taxon>Gammaproteobacteria</taxon>
        <taxon>Pseudomonadales</taxon>
        <taxon>Pseudomonadaceae</taxon>
        <taxon>Pseudomonas</taxon>
    </lineage>
</organism>
<dbReference type="InterPro" id="IPR023380">
    <property type="entry name" value="DsbB-like_sf"/>
</dbReference>
<dbReference type="AlphaFoldDB" id="A0A1M7Q1R1"/>
<evidence type="ECO:0000256" key="8">
    <source>
        <dbReference type="ARBA" id="ARBA00022989"/>
    </source>
</evidence>
<evidence type="ECO:0000256" key="14">
    <source>
        <dbReference type="HAMAP-Rule" id="MF_00286"/>
    </source>
</evidence>
<feature type="transmembrane region" description="Helical" evidence="15">
    <location>
        <begin position="69"/>
        <end position="90"/>
    </location>
</feature>
<keyword evidence="6 14" id="KW-0812">Transmembrane</keyword>
<feature type="transmembrane region" description="Helical" evidence="15">
    <location>
        <begin position="40"/>
        <end position="57"/>
    </location>
</feature>
<name>A0A1M7Q1R1_9PSED</name>
<dbReference type="HAMAP" id="MF_00286">
    <property type="entry name" value="DsbB"/>
    <property type="match status" value="1"/>
</dbReference>
<evidence type="ECO:0000256" key="12">
    <source>
        <dbReference type="ARBA" id="ARBA00023186"/>
    </source>
</evidence>
<evidence type="ECO:0000256" key="15">
    <source>
        <dbReference type="SAM" id="Phobius"/>
    </source>
</evidence>
<dbReference type="GO" id="GO:0006457">
    <property type="term" value="P:protein folding"/>
    <property type="evidence" value="ECO:0007669"/>
    <property type="project" value="InterPro"/>
</dbReference>
<dbReference type="GO" id="GO:0005886">
    <property type="term" value="C:plasma membrane"/>
    <property type="evidence" value="ECO:0007669"/>
    <property type="project" value="UniProtKB-SubCell"/>
</dbReference>
<evidence type="ECO:0000256" key="13">
    <source>
        <dbReference type="ARBA" id="ARBA00023284"/>
    </source>
</evidence>
<dbReference type="OrthoDB" id="3711263at2"/>
<dbReference type="InterPro" id="IPR050183">
    <property type="entry name" value="DsbB"/>
</dbReference>
<dbReference type="STRING" id="1190415.SAMN05216593_11697"/>
<dbReference type="SUPFAM" id="SSF158442">
    <property type="entry name" value="DsbB-like"/>
    <property type="match status" value="1"/>
</dbReference>
<keyword evidence="7 14" id="KW-0249">Electron transport</keyword>
<dbReference type="Pfam" id="PF02600">
    <property type="entry name" value="DsbB"/>
    <property type="match status" value="1"/>
</dbReference>
<evidence type="ECO:0000256" key="7">
    <source>
        <dbReference type="ARBA" id="ARBA00022982"/>
    </source>
</evidence>
<dbReference type="RefSeq" id="WP_073170912.1">
    <property type="nucleotide sequence ID" value="NZ_FRDA01000016.1"/>
</dbReference>
<evidence type="ECO:0000256" key="11">
    <source>
        <dbReference type="ARBA" id="ARBA00023157"/>
    </source>
</evidence>
<evidence type="ECO:0000256" key="9">
    <source>
        <dbReference type="ARBA" id="ARBA00023002"/>
    </source>
</evidence>
<feature type="topological domain" description="Cytoplasmic" evidence="14">
    <location>
        <begin position="62"/>
        <end position="67"/>
    </location>
</feature>
<evidence type="ECO:0000256" key="6">
    <source>
        <dbReference type="ARBA" id="ARBA00022692"/>
    </source>
</evidence>
<evidence type="ECO:0000313" key="17">
    <source>
        <dbReference type="Proteomes" id="UP000183983"/>
    </source>
</evidence>
<accession>A0A1M7Q1R1</accession>
<comment type="caution">
    <text evidence="14">Lacks conserved residue(s) required for the propagation of feature annotation.</text>
</comment>
<dbReference type="Proteomes" id="UP000183983">
    <property type="component" value="Unassembled WGS sequence"/>
</dbReference>
<feature type="topological domain" description="Cytoplasmic" evidence="14">
    <location>
        <begin position="162"/>
        <end position="175"/>
    </location>
</feature>
<dbReference type="GO" id="GO:0009055">
    <property type="term" value="F:electron transfer activity"/>
    <property type="evidence" value="ECO:0007669"/>
    <property type="project" value="UniProtKB-UniRule"/>
</dbReference>
<gene>
    <name evidence="14" type="primary">dsbB</name>
    <name evidence="16" type="ORF">SAMN05216593_11697</name>
</gene>
<comment type="subcellular location">
    <subcellularLocation>
        <location evidence="1">Cell inner membrane</location>
        <topology evidence="1">Multi-pass membrane protein</topology>
    </subcellularLocation>
    <subcellularLocation>
        <location evidence="14">Cell membrane</location>
        <topology evidence="14">Multi-pass membrane protein</topology>
    </subcellularLocation>
</comment>
<evidence type="ECO:0000256" key="3">
    <source>
        <dbReference type="ARBA" id="ARBA00022448"/>
    </source>
</evidence>
<keyword evidence="9 14" id="KW-0560">Oxidoreductase</keyword>
<feature type="topological domain" description="Cytoplasmic" evidence="14">
    <location>
        <begin position="1"/>
        <end position="9"/>
    </location>
</feature>
<comment type="function">
    <text evidence="14">Required for disulfide bond formation in some periplasmic proteins. Acts by oxidizing the DsbA protein.</text>
</comment>
<keyword evidence="3 14" id="KW-0813">Transport</keyword>
<reference evidence="16 17" key="1">
    <citation type="submission" date="2016-11" db="EMBL/GenBank/DDBJ databases">
        <authorList>
            <person name="Jaros S."/>
            <person name="Januszkiewicz K."/>
            <person name="Wedrychowicz H."/>
        </authorList>
    </citation>
    <scope>NUCLEOTIDE SEQUENCE [LARGE SCALE GENOMIC DNA]</scope>
    <source>
        <strain evidence="16 17">LMG 26898</strain>
    </source>
</reference>
<comment type="similarity">
    <text evidence="2 14">Belongs to the DsbB family.</text>
</comment>
<evidence type="ECO:0000256" key="5">
    <source>
        <dbReference type="ARBA" id="ARBA00022519"/>
    </source>
</evidence>
<feature type="transmembrane region" description="Helical" evidence="15">
    <location>
        <begin position="9"/>
        <end position="28"/>
    </location>
</feature>
<dbReference type="Gene3D" id="1.20.1550.10">
    <property type="entry name" value="DsbB-like"/>
    <property type="match status" value="1"/>
</dbReference>
<evidence type="ECO:0000256" key="4">
    <source>
        <dbReference type="ARBA" id="ARBA00022475"/>
    </source>
</evidence>
<dbReference type="PANTHER" id="PTHR36570:SF3">
    <property type="entry name" value="DISULFIDE BOND FORMATION PROTEIN B"/>
    <property type="match status" value="1"/>
</dbReference>
<protein>
    <recommendedName>
        <fullName evidence="14">Disulfide bond formation protein B</fullName>
    </recommendedName>
    <alternativeName>
        <fullName evidence="14">Disulfide oxidoreductase</fullName>
    </alternativeName>
</protein>
<feature type="disulfide bond" description="Redox-active" evidence="14">
    <location>
        <begin position="36"/>
        <end position="39"/>
    </location>
</feature>
<keyword evidence="4 14" id="KW-1003">Cell membrane</keyword>
<feature type="transmembrane region" description="Helical" evidence="15">
    <location>
        <begin position="143"/>
        <end position="160"/>
    </location>
</feature>
<keyword evidence="10 14" id="KW-0472">Membrane</keyword>
<keyword evidence="8 14" id="KW-1133">Transmembrane helix</keyword>
<keyword evidence="13 14" id="KW-0676">Redox-active center</keyword>
<proteinExistence type="inferred from homology"/>
<dbReference type="InterPro" id="IPR003752">
    <property type="entry name" value="DiS_bond_form_DsbB/BdbC"/>
</dbReference>